<organism evidence="1">
    <name type="scientific">marine metagenome</name>
    <dbReference type="NCBI Taxonomy" id="408172"/>
    <lineage>
        <taxon>unclassified sequences</taxon>
        <taxon>metagenomes</taxon>
        <taxon>ecological metagenomes</taxon>
    </lineage>
</organism>
<sequence length="38" mass="4196">VILLILIISVSKAQWGHESAAVIDKGRKEIGLFSPFKM</sequence>
<proteinExistence type="predicted"/>
<dbReference type="EMBL" id="UINC01009938">
    <property type="protein sequence ID" value="SVA44413.1"/>
    <property type="molecule type" value="Genomic_DNA"/>
</dbReference>
<feature type="non-terminal residue" evidence="1">
    <location>
        <position position="38"/>
    </location>
</feature>
<evidence type="ECO:0000313" key="1">
    <source>
        <dbReference type="EMBL" id="SVA44413.1"/>
    </source>
</evidence>
<name>A0A381VXR5_9ZZZZ</name>
<feature type="non-terminal residue" evidence="1">
    <location>
        <position position="1"/>
    </location>
</feature>
<gene>
    <name evidence="1" type="ORF">METZ01_LOCUS97267</name>
</gene>
<reference evidence="1" key="1">
    <citation type="submission" date="2018-05" db="EMBL/GenBank/DDBJ databases">
        <authorList>
            <person name="Lanie J.A."/>
            <person name="Ng W.-L."/>
            <person name="Kazmierczak K.M."/>
            <person name="Andrzejewski T.M."/>
            <person name="Davidsen T.M."/>
            <person name="Wayne K.J."/>
            <person name="Tettelin H."/>
            <person name="Glass J.I."/>
            <person name="Rusch D."/>
            <person name="Podicherti R."/>
            <person name="Tsui H.-C.T."/>
            <person name="Winkler M.E."/>
        </authorList>
    </citation>
    <scope>NUCLEOTIDE SEQUENCE</scope>
</reference>
<protein>
    <submittedName>
        <fullName evidence="1">Uncharacterized protein</fullName>
    </submittedName>
</protein>
<dbReference type="AlphaFoldDB" id="A0A381VXR5"/>
<accession>A0A381VXR5</accession>